<dbReference type="InterPro" id="IPR051607">
    <property type="entry name" value="Metallo-dep_hydrolases"/>
</dbReference>
<evidence type="ECO:0000256" key="3">
    <source>
        <dbReference type="ARBA" id="ARBA00022801"/>
    </source>
</evidence>
<evidence type="ECO:0000256" key="1">
    <source>
        <dbReference type="ARBA" id="ARBA00001947"/>
    </source>
</evidence>
<keyword evidence="2" id="KW-0479">Metal-binding</keyword>
<dbReference type="Gene3D" id="3.20.20.140">
    <property type="entry name" value="Metal-dependent hydrolases"/>
    <property type="match status" value="1"/>
</dbReference>
<evidence type="ECO:0000259" key="6">
    <source>
        <dbReference type="Pfam" id="PF01979"/>
    </source>
</evidence>
<keyword evidence="8" id="KW-1185">Reference proteome</keyword>
<accession>A0A6A5TF10</accession>
<feature type="signal peptide" evidence="5">
    <location>
        <begin position="1"/>
        <end position="19"/>
    </location>
</feature>
<feature type="domain" description="Amidohydrolase-related" evidence="6">
    <location>
        <begin position="79"/>
        <end position="438"/>
    </location>
</feature>
<dbReference type="InterPro" id="IPR032466">
    <property type="entry name" value="Metal_Hydrolase"/>
</dbReference>
<evidence type="ECO:0000256" key="2">
    <source>
        <dbReference type="ARBA" id="ARBA00022723"/>
    </source>
</evidence>
<keyword evidence="4" id="KW-0862">Zinc</keyword>
<evidence type="ECO:0000313" key="8">
    <source>
        <dbReference type="Proteomes" id="UP000800035"/>
    </source>
</evidence>
<keyword evidence="5" id="KW-0732">Signal</keyword>
<dbReference type="GO" id="GO:0046872">
    <property type="term" value="F:metal ion binding"/>
    <property type="evidence" value="ECO:0007669"/>
    <property type="project" value="UniProtKB-KW"/>
</dbReference>
<organism evidence="7 8">
    <name type="scientific">Byssothecium circinans</name>
    <dbReference type="NCBI Taxonomy" id="147558"/>
    <lineage>
        <taxon>Eukaryota</taxon>
        <taxon>Fungi</taxon>
        <taxon>Dikarya</taxon>
        <taxon>Ascomycota</taxon>
        <taxon>Pezizomycotina</taxon>
        <taxon>Dothideomycetes</taxon>
        <taxon>Pleosporomycetidae</taxon>
        <taxon>Pleosporales</taxon>
        <taxon>Massarineae</taxon>
        <taxon>Massarinaceae</taxon>
        <taxon>Byssothecium</taxon>
    </lineage>
</organism>
<feature type="chain" id="PRO_5025677629" evidence="5">
    <location>
        <begin position="20"/>
        <end position="508"/>
    </location>
</feature>
<protein>
    <submittedName>
        <fullName evidence="7">Metallo-dependent hydrolase</fullName>
    </submittedName>
</protein>
<dbReference type="SUPFAM" id="SSF51338">
    <property type="entry name" value="Composite domain of metallo-dependent hydrolases"/>
    <property type="match status" value="2"/>
</dbReference>
<evidence type="ECO:0000313" key="7">
    <source>
        <dbReference type="EMBL" id="KAF1950820.1"/>
    </source>
</evidence>
<dbReference type="AlphaFoldDB" id="A0A6A5TF10"/>
<dbReference type="PANTHER" id="PTHR11271">
    <property type="entry name" value="GUANINE DEAMINASE"/>
    <property type="match status" value="1"/>
</dbReference>
<sequence length="508" mass="55821">MLSKTTILALGALFSISIAASTLFSNGTIIAFDEATESLNVIRSGSVLVENDRITAVVSGLYTESLPNGTEVIDVQGDIVSTGMVDTHRHLWQSAYKTISSNTSLMEYLVRMSPTSQAIDIYTPDDIYIGEIVGIYEALNGGTTTIVDHAHAQWTTNHSDASLAAAIDSGGRVYWSYSFLDFSTLGDGAASFEDQVALYRRHETRNIQKDSPTTLAIAYDTFYQENTEQTSVVLELATEYNVSLLSVHSGLQPWGLDNLPKDFHSVGFLNQSIPIVFAHASHLTATDASLLRQYNHYVSITPESEMHFGHDHPDSHLILDQSSLGVDAAWTYSGDILTQARLWLQTTRRTFYREIVNRWHVPTTNPMSVNQAYLLATRNGGLALRRPDIGILAVGAKADVVVWSGTSPSMLGWDDPIAAIILHASVGDVKHVMVDGKIKKRDFSLVDENYGEIKQQFLASAKKIQTFFKAMPPTTFEGVHSNGMPYEETLQADVHRGEGTGYGPQHLS</sequence>
<dbReference type="InterPro" id="IPR011059">
    <property type="entry name" value="Metal-dep_hydrolase_composite"/>
</dbReference>
<dbReference type="SUPFAM" id="SSF51556">
    <property type="entry name" value="Metallo-dependent hydrolases"/>
    <property type="match status" value="1"/>
</dbReference>
<dbReference type="Pfam" id="PF01979">
    <property type="entry name" value="Amidohydro_1"/>
    <property type="match status" value="1"/>
</dbReference>
<evidence type="ECO:0000256" key="4">
    <source>
        <dbReference type="ARBA" id="ARBA00022833"/>
    </source>
</evidence>
<dbReference type="OrthoDB" id="194468at2759"/>
<name>A0A6A5TF10_9PLEO</name>
<dbReference type="EMBL" id="ML977022">
    <property type="protein sequence ID" value="KAF1950820.1"/>
    <property type="molecule type" value="Genomic_DNA"/>
</dbReference>
<evidence type="ECO:0000256" key="5">
    <source>
        <dbReference type="SAM" id="SignalP"/>
    </source>
</evidence>
<dbReference type="GO" id="GO:0005829">
    <property type="term" value="C:cytosol"/>
    <property type="evidence" value="ECO:0007669"/>
    <property type="project" value="TreeGrafter"/>
</dbReference>
<gene>
    <name evidence="7" type="ORF">CC80DRAFT_539374</name>
</gene>
<reference evidence="7" key="1">
    <citation type="journal article" date="2020" name="Stud. Mycol.">
        <title>101 Dothideomycetes genomes: a test case for predicting lifestyles and emergence of pathogens.</title>
        <authorList>
            <person name="Haridas S."/>
            <person name="Albert R."/>
            <person name="Binder M."/>
            <person name="Bloem J."/>
            <person name="Labutti K."/>
            <person name="Salamov A."/>
            <person name="Andreopoulos B."/>
            <person name="Baker S."/>
            <person name="Barry K."/>
            <person name="Bills G."/>
            <person name="Bluhm B."/>
            <person name="Cannon C."/>
            <person name="Castanera R."/>
            <person name="Culley D."/>
            <person name="Daum C."/>
            <person name="Ezra D."/>
            <person name="Gonzalez J."/>
            <person name="Henrissat B."/>
            <person name="Kuo A."/>
            <person name="Liang C."/>
            <person name="Lipzen A."/>
            <person name="Lutzoni F."/>
            <person name="Magnuson J."/>
            <person name="Mondo S."/>
            <person name="Nolan M."/>
            <person name="Ohm R."/>
            <person name="Pangilinan J."/>
            <person name="Park H.-J."/>
            <person name="Ramirez L."/>
            <person name="Alfaro M."/>
            <person name="Sun H."/>
            <person name="Tritt A."/>
            <person name="Yoshinaga Y."/>
            <person name="Zwiers L.-H."/>
            <person name="Turgeon B."/>
            <person name="Goodwin S."/>
            <person name="Spatafora J."/>
            <person name="Crous P."/>
            <person name="Grigoriev I."/>
        </authorList>
    </citation>
    <scope>NUCLEOTIDE SEQUENCE</scope>
    <source>
        <strain evidence="7">CBS 675.92</strain>
    </source>
</reference>
<dbReference type="InterPro" id="IPR006680">
    <property type="entry name" value="Amidohydro-rel"/>
</dbReference>
<dbReference type="PANTHER" id="PTHR11271:SF37">
    <property type="entry name" value="FAMILY PROTEIN, PUTATIVE (AFU_ORTHOLOGUE AFUA_4G00460)-RELATED"/>
    <property type="match status" value="1"/>
</dbReference>
<dbReference type="Gene3D" id="2.30.40.10">
    <property type="entry name" value="Urease, subunit C, domain 1"/>
    <property type="match status" value="1"/>
</dbReference>
<dbReference type="GO" id="GO:0019239">
    <property type="term" value="F:deaminase activity"/>
    <property type="evidence" value="ECO:0007669"/>
    <property type="project" value="TreeGrafter"/>
</dbReference>
<proteinExistence type="predicted"/>
<comment type="cofactor">
    <cofactor evidence="1">
        <name>Zn(2+)</name>
        <dbReference type="ChEBI" id="CHEBI:29105"/>
    </cofactor>
</comment>
<keyword evidence="3 7" id="KW-0378">Hydrolase</keyword>
<dbReference type="Proteomes" id="UP000800035">
    <property type="component" value="Unassembled WGS sequence"/>
</dbReference>